<evidence type="ECO:0000256" key="1">
    <source>
        <dbReference type="ARBA" id="ARBA00022741"/>
    </source>
</evidence>
<dbReference type="PANTHER" id="PTHR43146:SF1">
    <property type="entry name" value="CANCER-RELATED NUCLEOSIDE-TRIPHOSPHATASE"/>
    <property type="match status" value="1"/>
</dbReference>
<sequence length="210" mass="22531">MQQPRVVLLTGAPGVGKTTAIQRVIALLRQGGPAAGQCELRGFVTREVRGAGGQREGFEAVLCSTGRAVLMAHESKVSDHTGRLPRVSKYVVDVPTFESAVLPELQLPSATGQVSCIVYVLDEIGKMECYSSAFKKRVSELLAYHASSGGGEQLGGPRRVHIIGTIPLKSQDRFIEGVKARSDVELLTVTQQNRDAIPDQMFSLLGATTK</sequence>
<keyword evidence="1" id="KW-0547">Nucleotide-binding</keyword>
<evidence type="ECO:0000313" key="5">
    <source>
        <dbReference type="EMBL" id="ELR14817.1"/>
    </source>
</evidence>
<dbReference type="GO" id="GO:0005524">
    <property type="term" value="F:ATP binding"/>
    <property type="evidence" value="ECO:0007669"/>
    <property type="project" value="UniProtKB-KW"/>
</dbReference>
<dbReference type="Pfam" id="PF03266">
    <property type="entry name" value="NTPase_1"/>
    <property type="match status" value="1"/>
</dbReference>
<dbReference type="OMA" id="MAHESKV"/>
<keyword evidence="3" id="KW-0067">ATP-binding</keyword>
<evidence type="ECO:0000259" key="4">
    <source>
        <dbReference type="SMART" id="SM00382"/>
    </source>
</evidence>
<dbReference type="InterPro" id="IPR004948">
    <property type="entry name" value="Nuc-triphosphatase_THEP1"/>
</dbReference>
<dbReference type="GO" id="GO:0017111">
    <property type="term" value="F:ribonucleoside triphosphate phosphatase activity"/>
    <property type="evidence" value="ECO:0007669"/>
    <property type="project" value="InterPro"/>
</dbReference>
<reference evidence="5 6" key="1">
    <citation type="journal article" date="2013" name="Genome Biol.">
        <title>Genome of Acanthamoeba castellanii highlights extensive lateral gene transfer and early evolution of tyrosine kinase signaling.</title>
        <authorList>
            <person name="Clarke M."/>
            <person name="Lohan A.J."/>
            <person name="Liu B."/>
            <person name="Lagkouvardos I."/>
            <person name="Roy S."/>
            <person name="Zafar N."/>
            <person name="Bertelli C."/>
            <person name="Schilde C."/>
            <person name="Kianianmomeni A."/>
            <person name="Burglin T.R."/>
            <person name="Frech C."/>
            <person name="Turcotte B."/>
            <person name="Kopec K.O."/>
            <person name="Synnott J.M."/>
            <person name="Choo C."/>
            <person name="Paponov I."/>
            <person name="Finkler A."/>
            <person name="Soon Heng Tan C."/>
            <person name="Hutchins A.P."/>
            <person name="Weinmeier T."/>
            <person name="Rattei T."/>
            <person name="Chu J.S."/>
            <person name="Gimenez G."/>
            <person name="Irimia M."/>
            <person name="Rigden D.J."/>
            <person name="Fitzpatrick D.A."/>
            <person name="Lorenzo-Morales J."/>
            <person name="Bateman A."/>
            <person name="Chiu C.H."/>
            <person name="Tang P."/>
            <person name="Hegemann P."/>
            <person name="Fromm H."/>
            <person name="Raoult D."/>
            <person name="Greub G."/>
            <person name="Miranda-Saavedra D."/>
            <person name="Chen N."/>
            <person name="Nash P."/>
            <person name="Ginger M.L."/>
            <person name="Horn M."/>
            <person name="Schaap P."/>
            <person name="Caler L."/>
            <person name="Loftus B."/>
        </authorList>
    </citation>
    <scope>NUCLEOTIDE SEQUENCE [LARGE SCALE GENOMIC DNA]</scope>
    <source>
        <strain evidence="5 6">Neff</strain>
    </source>
</reference>
<evidence type="ECO:0000313" key="6">
    <source>
        <dbReference type="Proteomes" id="UP000011083"/>
    </source>
</evidence>
<dbReference type="GeneID" id="14915441"/>
<dbReference type="Proteomes" id="UP000011083">
    <property type="component" value="Unassembled WGS sequence"/>
</dbReference>
<dbReference type="SUPFAM" id="SSF52540">
    <property type="entry name" value="P-loop containing nucleoside triphosphate hydrolases"/>
    <property type="match status" value="1"/>
</dbReference>
<keyword evidence="6" id="KW-1185">Reference proteome</keyword>
<dbReference type="InterPro" id="IPR003593">
    <property type="entry name" value="AAA+_ATPase"/>
</dbReference>
<evidence type="ECO:0000256" key="3">
    <source>
        <dbReference type="ARBA" id="ARBA00022840"/>
    </source>
</evidence>
<dbReference type="Gene3D" id="3.40.50.300">
    <property type="entry name" value="P-loop containing nucleotide triphosphate hydrolases"/>
    <property type="match status" value="1"/>
</dbReference>
<accession>L8GPH3</accession>
<organism evidence="5 6">
    <name type="scientific">Acanthamoeba castellanii (strain ATCC 30010 / Neff)</name>
    <dbReference type="NCBI Taxonomy" id="1257118"/>
    <lineage>
        <taxon>Eukaryota</taxon>
        <taxon>Amoebozoa</taxon>
        <taxon>Discosea</taxon>
        <taxon>Longamoebia</taxon>
        <taxon>Centramoebida</taxon>
        <taxon>Acanthamoebidae</taxon>
        <taxon>Acanthamoeba</taxon>
    </lineage>
</organism>
<dbReference type="VEuPathDB" id="AmoebaDB:ACA1_129220"/>
<feature type="domain" description="AAA+ ATPase" evidence="4">
    <location>
        <begin position="3"/>
        <end position="190"/>
    </location>
</feature>
<proteinExistence type="predicted"/>
<dbReference type="InterPro" id="IPR027417">
    <property type="entry name" value="P-loop_NTPase"/>
</dbReference>
<dbReference type="RefSeq" id="XP_004336830.1">
    <property type="nucleotide sequence ID" value="XM_004336782.1"/>
</dbReference>
<protein>
    <submittedName>
        <fullName evidence="5">Nucleoside-triphosphatase</fullName>
    </submittedName>
</protein>
<dbReference type="SMART" id="SM00382">
    <property type="entry name" value="AAA"/>
    <property type="match status" value="1"/>
</dbReference>
<dbReference type="KEGG" id="acan:ACA1_129220"/>
<name>L8GPH3_ACACF</name>
<gene>
    <name evidence="5" type="ORF">ACA1_129220</name>
</gene>
<dbReference type="AlphaFoldDB" id="L8GPH3"/>
<dbReference type="EMBL" id="KB008043">
    <property type="protein sequence ID" value="ELR14817.1"/>
    <property type="molecule type" value="Genomic_DNA"/>
</dbReference>
<dbReference type="PANTHER" id="PTHR43146">
    <property type="entry name" value="CANCER-RELATED NUCLEOSIDE-TRIPHOSPHATASE"/>
    <property type="match status" value="1"/>
</dbReference>
<evidence type="ECO:0000256" key="2">
    <source>
        <dbReference type="ARBA" id="ARBA00022801"/>
    </source>
</evidence>
<keyword evidence="2" id="KW-0378">Hydrolase</keyword>
<dbReference type="OrthoDB" id="446244at2759"/>
<dbReference type="STRING" id="1257118.L8GPH3"/>